<reference evidence="4" key="1">
    <citation type="submission" date="2016-06" db="EMBL/GenBank/DDBJ databases">
        <title>Draft genome sequence of Desulfoplanes formicivorans strain Pf12B.</title>
        <authorList>
            <person name="Watanabe M."/>
            <person name="Kojima H."/>
            <person name="Fukui M."/>
        </authorList>
    </citation>
    <scope>NUCLEOTIDE SEQUENCE [LARGE SCALE GENOMIC DNA]</scope>
    <source>
        <strain evidence="4">Pf12B</strain>
    </source>
</reference>
<dbReference type="InterPro" id="IPR027417">
    <property type="entry name" value="P-loop_NTPase"/>
</dbReference>
<organism evidence="3 4">
    <name type="scientific">Desulfoplanes formicivorans</name>
    <dbReference type="NCBI Taxonomy" id="1592317"/>
    <lineage>
        <taxon>Bacteria</taxon>
        <taxon>Pseudomonadati</taxon>
        <taxon>Thermodesulfobacteriota</taxon>
        <taxon>Desulfovibrionia</taxon>
        <taxon>Desulfovibrionales</taxon>
        <taxon>Desulfoplanaceae</taxon>
        <taxon>Desulfoplanes</taxon>
    </lineage>
</organism>
<comment type="subunit">
    <text evidence="1">Homohexamer.</text>
</comment>
<accession>A0A194AI73</accession>
<dbReference type="InterPro" id="IPR050500">
    <property type="entry name" value="Phos_Acetyltrans/Butyryltrans"/>
</dbReference>
<dbReference type="Pfam" id="PF07085">
    <property type="entry name" value="DRTGG"/>
    <property type="match status" value="1"/>
</dbReference>
<protein>
    <recommendedName>
        <fullName evidence="2">DRTGG domain-containing protein</fullName>
    </recommendedName>
</protein>
<evidence type="ECO:0000313" key="4">
    <source>
        <dbReference type="Proteomes" id="UP000095200"/>
    </source>
</evidence>
<comment type="caution">
    <text evidence="3">The sequence shown here is derived from an EMBL/GenBank/DDBJ whole genome shotgun (WGS) entry which is preliminary data.</text>
</comment>
<dbReference type="CDD" id="cd03109">
    <property type="entry name" value="DTBS"/>
    <property type="match status" value="1"/>
</dbReference>
<dbReference type="EMBL" id="BDFE01000020">
    <property type="protein sequence ID" value="GAU09782.1"/>
    <property type="molecule type" value="Genomic_DNA"/>
</dbReference>
<evidence type="ECO:0000256" key="1">
    <source>
        <dbReference type="ARBA" id="ARBA00011643"/>
    </source>
</evidence>
<dbReference type="Pfam" id="PF13500">
    <property type="entry name" value="AAA_26"/>
    <property type="match status" value="1"/>
</dbReference>
<dbReference type="InterPro" id="IPR010766">
    <property type="entry name" value="DRTGG"/>
</dbReference>
<sequence>MIGLYIGSTTGYAGKNMIALSLGMKFQKDGLKVGYMKPVGAVPGKAGEKVGDEDAFFLQEVLGLNEDPTLVTPVVITHDFKTKALAGQCGTPILKIRQAYEQLSKDVDIMVMGGSGSFLHSGKYCGVDGPTVAKLLGLKTILIDRYSKELNYDYLMSAKESLGDSLIGVIFNDIPLHVMDEVQNVIKPFLENNGVKVLGIIPPDAIMRAITIRDLSNRLGGKIISVSSKADKIVESFLIGTMQVENFMTHFKKNKNAAIIVGGDRSDVQLVALEGGAPCLILTGNLYPNDIILTRSEILGVPIIVVRDDTYTVAKKMENIQVSHKLRDIVKINQATQIINSNVDFQAIKEGLGL</sequence>
<gene>
    <name evidence="3" type="ORF">DPF_2515</name>
</gene>
<dbReference type="STRING" id="1592317.DPF_2515"/>
<dbReference type="RefSeq" id="WP_069860019.1">
    <property type="nucleotide sequence ID" value="NZ_BDFE01000020.1"/>
</dbReference>
<dbReference type="SUPFAM" id="SSF75138">
    <property type="entry name" value="HprK N-terminal domain-like"/>
    <property type="match status" value="1"/>
</dbReference>
<name>A0A194AI73_9BACT</name>
<dbReference type="InterPro" id="IPR028979">
    <property type="entry name" value="Ser_kin/Pase_Hpr-like_N_sf"/>
</dbReference>
<dbReference type="SUPFAM" id="SSF52540">
    <property type="entry name" value="P-loop containing nucleoside triphosphate hydrolases"/>
    <property type="match status" value="1"/>
</dbReference>
<keyword evidence="4" id="KW-1185">Reference proteome</keyword>
<dbReference type="AlphaFoldDB" id="A0A194AI73"/>
<feature type="domain" description="DRTGG" evidence="2">
    <location>
        <begin position="214"/>
        <end position="319"/>
    </location>
</feature>
<dbReference type="Proteomes" id="UP000095200">
    <property type="component" value="Unassembled WGS sequence"/>
</dbReference>
<dbReference type="PANTHER" id="PTHR43356">
    <property type="entry name" value="PHOSPHATE ACETYLTRANSFERASE"/>
    <property type="match status" value="1"/>
</dbReference>
<proteinExistence type="predicted"/>
<dbReference type="OrthoDB" id="9769095at2"/>
<evidence type="ECO:0000313" key="3">
    <source>
        <dbReference type="EMBL" id="GAU09782.1"/>
    </source>
</evidence>
<evidence type="ECO:0000259" key="2">
    <source>
        <dbReference type="Pfam" id="PF07085"/>
    </source>
</evidence>
<dbReference type="PANTHER" id="PTHR43356:SF2">
    <property type="entry name" value="PHOSPHATE ACETYLTRANSFERASE"/>
    <property type="match status" value="1"/>
</dbReference>
<dbReference type="Gene3D" id="3.40.50.300">
    <property type="entry name" value="P-loop containing nucleotide triphosphate hydrolases"/>
    <property type="match status" value="1"/>
</dbReference>
<dbReference type="Gene3D" id="3.40.1390.20">
    <property type="entry name" value="HprK N-terminal domain-like"/>
    <property type="match status" value="1"/>
</dbReference>